<dbReference type="eggNOG" id="KOG0725">
    <property type="taxonomic scope" value="Eukaryota"/>
</dbReference>
<protein>
    <recommendedName>
        <fullName evidence="6">NAD(P)-binding protein</fullName>
    </recommendedName>
</protein>
<evidence type="ECO:0000256" key="1">
    <source>
        <dbReference type="ARBA" id="ARBA00006484"/>
    </source>
</evidence>
<dbReference type="OMA" id="FMIAKGL"/>
<comment type="similarity">
    <text evidence="1">Belongs to the short-chain dehydrogenases/reductases (SDR) family.</text>
</comment>
<evidence type="ECO:0000313" key="4">
    <source>
        <dbReference type="EMBL" id="EFI97400.1"/>
    </source>
</evidence>
<dbReference type="Proteomes" id="UP000007431">
    <property type="component" value="Unassembled WGS sequence"/>
</dbReference>
<keyword evidence="3" id="KW-0560">Oxidoreductase</keyword>
<keyword evidence="5" id="KW-1185">Reference proteome</keyword>
<dbReference type="Pfam" id="PF00106">
    <property type="entry name" value="adh_short"/>
    <property type="match status" value="1"/>
</dbReference>
<dbReference type="SUPFAM" id="SSF51735">
    <property type="entry name" value="NAD(P)-binding Rossmann-fold domains"/>
    <property type="match status" value="1"/>
</dbReference>
<dbReference type="GO" id="GO:0016491">
    <property type="term" value="F:oxidoreductase activity"/>
    <property type="evidence" value="ECO:0007669"/>
    <property type="project" value="UniProtKB-KW"/>
</dbReference>
<dbReference type="EMBL" id="GL377306">
    <property type="protein sequence ID" value="EFI97400.1"/>
    <property type="molecule type" value="Genomic_DNA"/>
</dbReference>
<proteinExistence type="inferred from homology"/>
<keyword evidence="2" id="KW-0521">NADP</keyword>
<accession>D8Q5F0</accession>
<dbReference type="HOGENOM" id="CLU_010194_12_1_1"/>
<dbReference type="InParanoid" id="D8Q5F0"/>
<evidence type="ECO:0000313" key="5">
    <source>
        <dbReference type="Proteomes" id="UP000007431"/>
    </source>
</evidence>
<dbReference type="VEuPathDB" id="FungiDB:SCHCODRAFT_02625561"/>
<dbReference type="InterPro" id="IPR036291">
    <property type="entry name" value="NAD(P)-bd_dom_sf"/>
</dbReference>
<dbReference type="CDD" id="cd05233">
    <property type="entry name" value="SDR_c"/>
    <property type="match status" value="1"/>
</dbReference>
<dbReference type="Gene3D" id="3.40.50.720">
    <property type="entry name" value="NAD(P)-binding Rossmann-like Domain"/>
    <property type="match status" value="1"/>
</dbReference>
<evidence type="ECO:0000256" key="3">
    <source>
        <dbReference type="ARBA" id="ARBA00023002"/>
    </source>
</evidence>
<sequence>MSFSVADRVILVTGGGTGIGAWATEAFVKGGAKVYITGRREAKLNEVVEKMDRIAQGKTIPFPCDLGKESEIDKLVDFIKSKEERLDVLVNNVRAASDGFRTLLTAASQHTSQAGPFYVDTVDDEHDPTKGMDQKCPFPLALSPAEAWKEQFAVTTWAPYTLTLKLIPLLAAAAKLGDGRGSVIQISSIAAKFWNPYWSIPAYQASKAGQEHTSNILAAKLYTFGIRVNTVSPGSYDTDANPSFHEAAMSHPSNNERIPLGRSGGADDIVGPILFFASAASKYITGQRLDVDGGVMLVANGTNKIAPYASKMESTLKP</sequence>
<dbReference type="STRING" id="578458.D8Q5F0"/>
<reference evidence="4 5" key="1">
    <citation type="journal article" date="2010" name="Nat. Biotechnol.">
        <title>Genome sequence of the model mushroom Schizophyllum commune.</title>
        <authorList>
            <person name="Ohm R.A."/>
            <person name="de Jong J.F."/>
            <person name="Lugones L.G."/>
            <person name="Aerts A."/>
            <person name="Kothe E."/>
            <person name="Stajich J.E."/>
            <person name="de Vries R.P."/>
            <person name="Record E."/>
            <person name="Levasseur A."/>
            <person name="Baker S.E."/>
            <person name="Bartholomew K.A."/>
            <person name="Coutinho P.M."/>
            <person name="Erdmann S."/>
            <person name="Fowler T.J."/>
            <person name="Gathman A.C."/>
            <person name="Lombard V."/>
            <person name="Henrissat B."/>
            <person name="Knabe N."/>
            <person name="Kuees U."/>
            <person name="Lilly W.W."/>
            <person name="Lindquist E."/>
            <person name="Lucas S."/>
            <person name="Magnuson J.K."/>
            <person name="Piumi F."/>
            <person name="Raudaskoski M."/>
            <person name="Salamov A."/>
            <person name="Schmutz J."/>
            <person name="Schwarze F.W.M.R."/>
            <person name="vanKuyk P.A."/>
            <person name="Horton J.S."/>
            <person name="Grigoriev I.V."/>
            <person name="Woesten H.A.B."/>
        </authorList>
    </citation>
    <scope>NUCLEOTIDE SEQUENCE [LARGE SCALE GENOMIC DNA]</scope>
    <source>
        <strain evidence="5">H4-8 / FGSC 9210</strain>
    </source>
</reference>
<dbReference type="PANTHER" id="PTHR43618:SF8">
    <property type="entry name" value="7ALPHA-HYDROXYSTEROID DEHYDROGENASE"/>
    <property type="match status" value="1"/>
</dbReference>
<evidence type="ECO:0008006" key="6">
    <source>
        <dbReference type="Google" id="ProtNLM"/>
    </source>
</evidence>
<feature type="non-terminal residue" evidence="4">
    <location>
        <position position="318"/>
    </location>
</feature>
<dbReference type="AlphaFoldDB" id="D8Q5F0"/>
<gene>
    <name evidence="4" type="ORF">SCHCODRAFT_109198</name>
</gene>
<dbReference type="Pfam" id="PF13561">
    <property type="entry name" value="adh_short_C2"/>
    <property type="match status" value="1"/>
</dbReference>
<organism evidence="5">
    <name type="scientific">Schizophyllum commune (strain H4-8 / FGSC 9210)</name>
    <name type="common">Split gill fungus</name>
    <dbReference type="NCBI Taxonomy" id="578458"/>
    <lineage>
        <taxon>Eukaryota</taxon>
        <taxon>Fungi</taxon>
        <taxon>Dikarya</taxon>
        <taxon>Basidiomycota</taxon>
        <taxon>Agaricomycotina</taxon>
        <taxon>Agaricomycetes</taxon>
        <taxon>Agaricomycetidae</taxon>
        <taxon>Agaricales</taxon>
        <taxon>Schizophyllaceae</taxon>
        <taxon>Schizophyllum</taxon>
    </lineage>
</organism>
<dbReference type="InterPro" id="IPR002347">
    <property type="entry name" value="SDR_fam"/>
</dbReference>
<dbReference type="PRINTS" id="PR00081">
    <property type="entry name" value="GDHRDH"/>
</dbReference>
<evidence type="ECO:0000256" key="2">
    <source>
        <dbReference type="ARBA" id="ARBA00022857"/>
    </source>
</evidence>
<name>D8Q5F0_SCHCM</name>
<dbReference type="PANTHER" id="PTHR43618">
    <property type="entry name" value="7-ALPHA-HYDROXYSTEROID DEHYDROGENASE"/>
    <property type="match status" value="1"/>
</dbReference>
<dbReference type="InterPro" id="IPR052178">
    <property type="entry name" value="Sec_Metab_Biosynth_SDR"/>
</dbReference>